<dbReference type="PANTHER" id="PTHR41247:SF1">
    <property type="entry name" value="HTH-TYPE TRANSCRIPTIONAL REPRESSOR YCNK"/>
    <property type="match status" value="1"/>
</dbReference>
<dbReference type="Proteomes" id="UP000198851">
    <property type="component" value="Unassembled WGS sequence"/>
</dbReference>
<organism evidence="1 2">
    <name type="scientific">Shimia haliotis</name>
    <dbReference type="NCBI Taxonomy" id="1280847"/>
    <lineage>
        <taxon>Bacteria</taxon>
        <taxon>Pseudomonadati</taxon>
        <taxon>Pseudomonadota</taxon>
        <taxon>Alphaproteobacteria</taxon>
        <taxon>Rhodobacterales</taxon>
        <taxon>Roseobacteraceae</taxon>
    </lineage>
</organism>
<name>A0A1I4FMY7_9RHOB</name>
<sequence>MKHLTLALMAALSLAACKEEEAAAPPPPIALTEEALSFFCQMNVSEHGGPKGQIHLEGFPAPLFFAQVRDLVAYLKSPERDARIVGVYVSDMGTATSWQEPGVENWINADQAHFVIDAPVAGGMGAPEIVPFAELDDAAEFAARWGGSVVALEAIPDEAALGAVDLNAPLETPS</sequence>
<dbReference type="RefSeq" id="WP_093324860.1">
    <property type="nucleotide sequence ID" value="NZ_FOSZ01000006.1"/>
</dbReference>
<protein>
    <submittedName>
        <fullName evidence="1">Copper chaperone NosL</fullName>
    </submittedName>
</protein>
<proteinExistence type="predicted"/>
<keyword evidence="2" id="KW-1185">Reference proteome</keyword>
<dbReference type="OrthoDB" id="7354657at2"/>
<dbReference type="PROSITE" id="PS51257">
    <property type="entry name" value="PROKAR_LIPOPROTEIN"/>
    <property type="match status" value="1"/>
</dbReference>
<accession>A0A1I4FMY7</accession>
<gene>
    <name evidence="1" type="ORF">SAMN04488036_106174</name>
</gene>
<dbReference type="Gene3D" id="3.30.70.2050">
    <property type="match status" value="1"/>
</dbReference>
<dbReference type="PANTHER" id="PTHR41247">
    <property type="entry name" value="HTH-TYPE TRANSCRIPTIONAL REPRESSOR YCNK"/>
    <property type="match status" value="1"/>
</dbReference>
<reference evidence="2" key="1">
    <citation type="submission" date="2016-10" db="EMBL/GenBank/DDBJ databases">
        <authorList>
            <person name="Varghese N."/>
            <person name="Submissions S."/>
        </authorList>
    </citation>
    <scope>NUCLEOTIDE SEQUENCE [LARGE SCALE GENOMIC DNA]</scope>
    <source>
        <strain evidence="2">DSM 28453</strain>
    </source>
</reference>
<evidence type="ECO:0000313" key="2">
    <source>
        <dbReference type="Proteomes" id="UP000198851"/>
    </source>
</evidence>
<dbReference type="Gene3D" id="3.30.70.2060">
    <property type="match status" value="1"/>
</dbReference>
<dbReference type="STRING" id="1280847.SAMN04488036_106174"/>
<dbReference type="InterPro" id="IPR008719">
    <property type="entry name" value="N2O_reductase_NosL"/>
</dbReference>
<evidence type="ECO:0000313" key="1">
    <source>
        <dbReference type="EMBL" id="SFL19282.1"/>
    </source>
</evidence>
<dbReference type="EMBL" id="FOSZ01000006">
    <property type="protein sequence ID" value="SFL19282.1"/>
    <property type="molecule type" value="Genomic_DNA"/>
</dbReference>
<dbReference type="SUPFAM" id="SSF160387">
    <property type="entry name" value="NosL/MerB-like"/>
    <property type="match status" value="1"/>
</dbReference>
<dbReference type="Pfam" id="PF05573">
    <property type="entry name" value="NosL"/>
    <property type="match status" value="1"/>
</dbReference>
<dbReference type="AlphaFoldDB" id="A0A1I4FMY7"/>